<evidence type="ECO:0000313" key="2">
    <source>
        <dbReference type="Proteomes" id="UP001529510"/>
    </source>
</evidence>
<dbReference type="Proteomes" id="UP001529510">
    <property type="component" value="Unassembled WGS sequence"/>
</dbReference>
<accession>A0ABD0REI1</accession>
<organism evidence="1 2">
    <name type="scientific">Cirrhinus mrigala</name>
    <name type="common">Mrigala</name>
    <dbReference type="NCBI Taxonomy" id="683832"/>
    <lineage>
        <taxon>Eukaryota</taxon>
        <taxon>Metazoa</taxon>
        <taxon>Chordata</taxon>
        <taxon>Craniata</taxon>
        <taxon>Vertebrata</taxon>
        <taxon>Euteleostomi</taxon>
        <taxon>Actinopterygii</taxon>
        <taxon>Neopterygii</taxon>
        <taxon>Teleostei</taxon>
        <taxon>Ostariophysi</taxon>
        <taxon>Cypriniformes</taxon>
        <taxon>Cyprinidae</taxon>
        <taxon>Labeoninae</taxon>
        <taxon>Labeonini</taxon>
        <taxon>Cirrhinus</taxon>
    </lineage>
</organism>
<comment type="caution">
    <text evidence="1">The sequence shown here is derived from an EMBL/GenBank/DDBJ whole genome shotgun (WGS) entry which is preliminary data.</text>
</comment>
<gene>
    <name evidence="1" type="ORF">M9458_005316</name>
</gene>
<reference evidence="1 2" key="1">
    <citation type="submission" date="2024-05" db="EMBL/GenBank/DDBJ databases">
        <title>Genome sequencing and assembly of Indian major carp, Cirrhinus mrigala (Hamilton, 1822).</title>
        <authorList>
            <person name="Mohindra V."/>
            <person name="Chowdhury L.M."/>
            <person name="Lal K."/>
            <person name="Jena J.K."/>
        </authorList>
    </citation>
    <scope>NUCLEOTIDE SEQUENCE [LARGE SCALE GENOMIC DNA]</scope>
    <source>
        <strain evidence="1">CM1030</strain>
        <tissue evidence="1">Blood</tissue>
    </source>
</reference>
<keyword evidence="2" id="KW-1185">Reference proteome</keyword>
<proteinExistence type="predicted"/>
<protein>
    <submittedName>
        <fullName evidence="1">Uncharacterized protein</fullName>
    </submittedName>
</protein>
<dbReference type="EMBL" id="JAMKFB020000003">
    <property type="protein sequence ID" value="KAL0196776.1"/>
    <property type="molecule type" value="Genomic_DNA"/>
</dbReference>
<sequence length="214" mass="23862">MRIGEWNLHATPDPRTYGYIRWRRASTHSDFCFGASLFPSEKKKKKKEEAKVIVIIIFSLPLQRGTSLECTVVPWFFPGQRAKRANFSAYAVVFLTPSDGHDRCLTCLGHEHAEMAFVDGSCPHCERMSMAALRLPSVPSRPGASGSTSSAATLVRKKGNLMVTVRNAPTGQPPRKSNKGVMQELRMATDFDLQVTKVMATMVVQVRHLWLNLA</sequence>
<name>A0ABD0REI1_CIRMR</name>
<dbReference type="AlphaFoldDB" id="A0ABD0REI1"/>
<evidence type="ECO:0000313" key="1">
    <source>
        <dbReference type="EMBL" id="KAL0196776.1"/>
    </source>
</evidence>